<comment type="caution">
    <text evidence="1">The sequence shown here is derived from an EMBL/GenBank/DDBJ whole genome shotgun (WGS) entry which is preliminary data.</text>
</comment>
<protein>
    <submittedName>
        <fullName evidence="1">Uncharacterized protein</fullName>
    </submittedName>
</protein>
<sequence>MVLNNKSMPATGPAGEGDYNLPYDRLPVPEVFESFCRSLIQLKEQNHHNVLSVSVKSTGGRGCVQLGGDIIVKITDNNNESVNDLYDCKGGATLSVSKYIKAVDKFIGSVKEWDFKLRSFNIISASFISAKVLNTISEQQERLRKFGILHEVYGREDIESWMKSVHSDNLIVEFFSKGYIERLRGEEGLWQIKNQGIWGKLKQNSWNNYRGEKENKESEPYSYINEYVNIVAYLPTPDRQSISCFIDLRHHDYNHLSVTLSQDFLLSYAFEGSATPPESECRPWLFKSNDNEFVCDLGNLRISLPYNSVKGICNAFDKLWFAYKEKIQQIGNLFCSYNFDDDGYCKNSVPIMKIPLWMWYRLHKFCTDFDYVENEGEWAIFNALHNRIVVFNTLNYNTFPSRYVSFRIVPPKCIDEFHIREAIILWEPPKSFSLIIQKPSDLAIRENVYADALTTHDWLNEFLLPTALDWYLNTKKVSFLTKIKPSYLFRDRNEERFDINLISSLYKKPSPTLLSTDYEMTVFSKLVADLQSFYHCGSDSIAFPRDEMLSLFNALLILINNTEFRYLGYICGCLNAYPSTYENLLSSINNLKKRINDYDKRTMLIDMIFRCFIACERDGKLVLNKHKISQINNLLSPFIDKMHDRNLLMKQKLKNGSY</sequence>
<name>A0AB34CPG7_9GAMM</name>
<dbReference type="EMBL" id="VWVM01000001">
    <property type="protein sequence ID" value="KAA6129046.1"/>
    <property type="molecule type" value="Genomic_DNA"/>
</dbReference>
<dbReference type="Proteomes" id="UP000324255">
    <property type="component" value="Unassembled WGS sequence"/>
</dbReference>
<proteinExistence type="predicted"/>
<organism evidence="1 2">
    <name type="scientific">Candidatus Pantoea gossypiicola</name>
    <dbReference type="NCBI Taxonomy" id="2608008"/>
    <lineage>
        <taxon>Bacteria</taxon>
        <taxon>Pseudomonadati</taxon>
        <taxon>Pseudomonadota</taxon>
        <taxon>Gammaproteobacteria</taxon>
        <taxon>Enterobacterales</taxon>
        <taxon>Erwiniaceae</taxon>
        <taxon>Pantoea</taxon>
    </lineage>
</organism>
<keyword evidence="2" id="KW-1185">Reference proteome</keyword>
<evidence type="ECO:0000313" key="1">
    <source>
        <dbReference type="EMBL" id="KAA6129046.1"/>
    </source>
</evidence>
<accession>A0AB34CPG7</accession>
<evidence type="ECO:0000313" key="2">
    <source>
        <dbReference type="Proteomes" id="UP000324255"/>
    </source>
</evidence>
<dbReference type="RefSeq" id="WP_150053473.1">
    <property type="nucleotide sequence ID" value="NZ_VWVM01000001.1"/>
</dbReference>
<gene>
    <name evidence="1" type="ORF">F3I20_01730</name>
</gene>
<reference evidence="1 2" key="1">
    <citation type="submission" date="2019-09" db="EMBL/GenBank/DDBJ databases">
        <title>Genomic diversity of phyloplane-associated Pantoea species in Pakistan cotton crop.</title>
        <authorList>
            <person name="Tufail M.R."/>
            <person name="Cook D.R."/>
        </authorList>
    </citation>
    <scope>NUCLEOTIDE SEQUENCE [LARGE SCALE GENOMIC DNA]</scope>
    <source>
        <strain evidence="1 2">B_8</strain>
    </source>
</reference>
<dbReference type="AlphaFoldDB" id="A0AB34CPG7"/>